<dbReference type="SUPFAM" id="SSF81383">
    <property type="entry name" value="F-box domain"/>
    <property type="match status" value="1"/>
</dbReference>
<comment type="caution">
    <text evidence="2">The sequence shown here is derived from an EMBL/GenBank/DDBJ whole genome shotgun (WGS) entry which is preliminary data.</text>
</comment>
<dbReference type="Proteomes" id="UP001237642">
    <property type="component" value="Unassembled WGS sequence"/>
</dbReference>
<name>A0AAD8MM52_9APIA</name>
<evidence type="ECO:0000313" key="3">
    <source>
        <dbReference type="Proteomes" id="UP001237642"/>
    </source>
</evidence>
<feature type="domain" description="F-box" evidence="1">
    <location>
        <begin position="28"/>
        <end position="61"/>
    </location>
</feature>
<dbReference type="EMBL" id="JAUIZM010000006">
    <property type="protein sequence ID" value="KAK1378376.1"/>
    <property type="molecule type" value="Genomic_DNA"/>
</dbReference>
<dbReference type="AlphaFoldDB" id="A0AAD8MM52"/>
<proteinExistence type="predicted"/>
<evidence type="ECO:0000259" key="1">
    <source>
        <dbReference type="Pfam" id="PF00646"/>
    </source>
</evidence>
<accession>A0AAD8MM52</accession>
<gene>
    <name evidence="2" type="ORF">POM88_025120</name>
</gene>
<protein>
    <recommendedName>
        <fullName evidence="1">F-box domain-containing protein</fullName>
    </recommendedName>
</protein>
<dbReference type="Pfam" id="PF00646">
    <property type="entry name" value="F-box"/>
    <property type="match status" value="1"/>
</dbReference>
<dbReference type="Gene3D" id="1.20.1280.50">
    <property type="match status" value="1"/>
</dbReference>
<organism evidence="2 3">
    <name type="scientific">Heracleum sosnowskyi</name>
    <dbReference type="NCBI Taxonomy" id="360622"/>
    <lineage>
        <taxon>Eukaryota</taxon>
        <taxon>Viridiplantae</taxon>
        <taxon>Streptophyta</taxon>
        <taxon>Embryophyta</taxon>
        <taxon>Tracheophyta</taxon>
        <taxon>Spermatophyta</taxon>
        <taxon>Magnoliopsida</taxon>
        <taxon>eudicotyledons</taxon>
        <taxon>Gunneridae</taxon>
        <taxon>Pentapetalae</taxon>
        <taxon>asterids</taxon>
        <taxon>campanulids</taxon>
        <taxon>Apiales</taxon>
        <taxon>Apiaceae</taxon>
        <taxon>Apioideae</taxon>
        <taxon>apioid superclade</taxon>
        <taxon>Tordylieae</taxon>
        <taxon>Tordyliinae</taxon>
        <taxon>Heracleum</taxon>
    </lineage>
</organism>
<dbReference type="InterPro" id="IPR001810">
    <property type="entry name" value="F-box_dom"/>
</dbReference>
<reference evidence="2" key="1">
    <citation type="submission" date="2023-02" db="EMBL/GenBank/DDBJ databases">
        <title>Genome of toxic invasive species Heracleum sosnowskyi carries increased number of genes despite the absence of recent whole-genome duplications.</title>
        <authorList>
            <person name="Schelkunov M."/>
            <person name="Shtratnikova V."/>
            <person name="Makarenko M."/>
            <person name="Klepikova A."/>
            <person name="Omelchenko D."/>
            <person name="Novikova G."/>
            <person name="Obukhova E."/>
            <person name="Bogdanov V."/>
            <person name="Penin A."/>
            <person name="Logacheva M."/>
        </authorList>
    </citation>
    <scope>NUCLEOTIDE SEQUENCE</scope>
    <source>
        <strain evidence="2">Hsosn_3</strain>
        <tissue evidence="2">Leaf</tissue>
    </source>
</reference>
<evidence type="ECO:0000313" key="2">
    <source>
        <dbReference type="EMBL" id="KAK1378376.1"/>
    </source>
</evidence>
<dbReference type="PANTHER" id="PTHR31672:SF13">
    <property type="entry name" value="F-BOX PROTEIN CPR30-LIKE"/>
    <property type="match status" value="1"/>
</dbReference>
<keyword evidence="3" id="KW-1185">Reference proteome</keyword>
<sequence>MTTLRITTNSSSSTNFVEETIDYYITDAILAEILKGLPIKSLLRCMCVRKSWYHLIKTPMFINLHLNYLHNAAPYPKYLLFESETKQEFLLRYDDNTCKKFRKVKIPRALRHADVEPHGASSGLICLSTIDDENDRTPKGDIYLWNPLIQKYKTLPRPSHVSCPEYCVGWVRLASGYVPQINDYRVVKIIRYDDANKIRNYLESGSSPSLHQFGKSIAFFVENESNNHFKMWVGQQGTGNEFFWEMKISVSLDKAIYAGVLCLRNNGEILLSKLYEFDLVSYNVEKKEVNVFADSWKRWCNSWKWWPSIGEVTDDLLSGVGDPNDFQSPLPFKVYPFVESLALLDTD</sequence>
<dbReference type="InterPro" id="IPR036047">
    <property type="entry name" value="F-box-like_dom_sf"/>
</dbReference>
<dbReference type="PANTHER" id="PTHR31672">
    <property type="entry name" value="BNACNNG10540D PROTEIN"/>
    <property type="match status" value="1"/>
</dbReference>
<dbReference type="InterPro" id="IPR050796">
    <property type="entry name" value="SCF_F-box_component"/>
</dbReference>
<reference evidence="2" key="2">
    <citation type="submission" date="2023-05" db="EMBL/GenBank/DDBJ databases">
        <authorList>
            <person name="Schelkunov M.I."/>
        </authorList>
    </citation>
    <scope>NUCLEOTIDE SEQUENCE</scope>
    <source>
        <strain evidence="2">Hsosn_3</strain>
        <tissue evidence="2">Leaf</tissue>
    </source>
</reference>